<dbReference type="Proteomes" id="UP000266506">
    <property type="component" value="Unassembled WGS sequence"/>
</dbReference>
<dbReference type="AlphaFoldDB" id="A0A397RUT6"/>
<gene>
    <name evidence="2" type="ORF">EI71_00736</name>
</gene>
<reference evidence="2 3" key="1">
    <citation type="submission" date="2018-08" db="EMBL/GenBank/DDBJ databases">
        <title>Genomic Encyclopedia of Archaeal and Bacterial Type Strains, Phase II (KMG-II): from individual species to whole genera.</title>
        <authorList>
            <person name="Goeker M."/>
        </authorList>
    </citation>
    <scope>NUCLEOTIDE SEQUENCE [LARGE SCALE GENOMIC DNA]</scope>
    <source>
        <strain evidence="2 3">ATCC 27112</strain>
    </source>
</reference>
<proteinExistence type="predicted"/>
<dbReference type="RefSeq" id="WP_119015902.1">
    <property type="nucleotide sequence ID" value="NZ_QXEV01000005.1"/>
</dbReference>
<dbReference type="OrthoDB" id="637388at2"/>
<keyword evidence="3" id="KW-1185">Reference proteome</keyword>
<sequence>MYDYSYANSISKKLSSRIDDLFKAVNIFDGDSIQIYVLASNIIENAIISYINCKNICVTQGLFYYDIITKKEVINELSSINIDLAFVHYLRKERNKQHSSYESVNDPLSIDGIMKRLFEVIVLIYNNMFEKMHVAIPSKDELNELCGKYKTISKEEINNLSLELSKLKDKFDMEMNQASINAKNNLKNAIEKKYPSKDEIRLCATNYLQIEPDNFMARFYLLCVDGSSLAINEFINKINTYDNAEFVPQLLDFMIYKYDLKKSNIIPLRNLIENTLDGKEKSIYNEKLELKAKEIDEGIYIVNYPRDVFVAYSSKDYEKVFEIVDFLESNGVSCFVALRNLPTTIGAMENYQSNIEMAIKSCKVFLFLSSRNSRDRECDVISKEIPYLRDHPEINRIEFELEKYDYNCSLISRKIIESAFENLQRCISKDDLLDRLSINLTAKHYYCPNCNNEINFNAKYCSFCGINLTGEKTNVELIDLSTNFVNKVSYKTKDYSDNDEKIFQFYINKVEKELSSSNFNQASETIDEAMLLRKDDARIYVFKLLIKNKLKSIENLARLAEPLDDDGDYFKAITYANNDLKNKLIKYNNTICTNKYNNLTQEYKRILIIKSLDDRYKECASFVKKYMNFDYEKSLTMVENINDIINKLTNKYNTFVSEYKRLYEAIPQKDNVDELAKKTLEFCNKYKNYNYSDSLKCINKIIDKQKEISYCQFIFECDSFIERIKKGQCKEEYIKDFLKKYENYDYKDSRKKYEKIIDEIKHYKAAKETYEIFIKEYKEVLNLNVSNEEIKNFIKKYKDYKYNDSKTKYSQVVDIYDLKNKKTTPKTKKKSDRVIIREETMTIEGLEVKLIYSRIRERVQCTIDCARLHYKVTTPKFKSIEPAKQLAIQGFLTSKKLKKRQEYFNSLKGKKKK</sequence>
<feature type="coiled-coil region" evidence="1">
    <location>
        <begin position="150"/>
        <end position="177"/>
    </location>
</feature>
<protein>
    <submittedName>
        <fullName evidence="2">TIR domain-containing protein</fullName>
    </submittedName>
</protein>
<dbReference type="SUPFAM" id="SSF52200">
    <property type="entry name" value="Toll/Interleukin receptor TIR domain"/>
    <property type="match status" value="1"/>
</dbReference>
<name>A0A397RUT6_9MOLU</name>
<evidence type="ECO:0000313" key="2">
    <source>
        <dbReference type="EMBL" id="RIA77953.1"/>
    </source>
</evidence>
<evidence type="ECO:0000313" key="3">
    <source>
        <dbReference type="Proteomes" id="UP000266506"/>
    </source>
</evidence>
<dbReference type="InParanoid" id="A0A397RUT6"/>
<dbReference type="GO" id="GO:0007165">
    <property type="term" value="P:signal transduction"/>
    <property type="evidence" value="ECO:0007669"/>
    <property type="project" value="InterPro"/>
</dbReference>
<dbReference type="InterPro" id="IPR035897">
    <property type="entry name" value="Toll_tir_struct_dom_sf"/>
</dbReference>
<evidence type="ECO:0000256" key="1">
    <source>
        <dbReference type="SAM" id="Coils"/>
    </source>
</evidence>
<comment type="caution">
    <text evidence="2">The sequence shown here is derived from an EMBL/GenBank/DDBJ whole genome shotgun (WGS) entry which is preliminary data.</text>
</comment>
<dbReference type="Gene3D" id="3.40.50.10140">
    <property type="entry name" value="Toll/interleukin-1 receptor homology (TIR) domain"/>
    <property type="match status" value="1"/>
</dbReference>
<dbReference type="EMBL" id="QXEV01000005">
    <property type="protein sequence ID" value="RIA77953.1"/>
    <property type="molecule type" value="Genomic_DNA"/>
</dbReference>
<accession>A0A397RUT6</accession>
<keyword evidence="1" id="KW-0175">Coiled coil</keyword>
<organism evidence="2 3">
    <name type="scientific">Anaeroplasma bactoclasticum</name>
    <dbReference type="NCBI Taxonomy" id="2088"/>
    <lineage>
        <taxon>Bacteria</taxon>
        <taxon>Bacillati</taxon>
        <taxon>Mycoplasmatota</taxon>
        <taxon>Mollicutes</taxon>
        <taxon>Anaeroplasmatales</taxon>
        <taxon>Anaeroplasmataceae</taxon>
        <taxon>Anaeroplasma</taxon>
    </lineage>
</organism>